<dbReference type="SUPFAM" id="SSF50494">
    <property type="entry name" value="Trypsin-like serine proteases"/>
    <property type="match status" value="1"/>
</dbReference>
<evidence type="ECO:0000313" key="11">
    <source>
        <dbReference type="Proteomes" id="UP000663879"/>
    </source>
</evidence>
<evidence type="ECO:0000256" key="7">
    <source>
        <dbReference type="SAM" id="MobiDB-lite"/>
    </source>
</evidence>
<feature type="domain" description="Peptidase S1" evidence="9">
    <location>
        <begin position="98"/>
        <end position="366"/>
    </location>
</feature>
<dbReference type="PROSITE" id="PS00135">
    <property type="entry name" value="TRYPSIN_SER"/>
    <property type="match status" value="1"/>
</dbReference>
<sequence>MASSENNSTEDNKSTAKESSNDNQKSFFFGLPKNKAFNYIILIVTLILFIIIIAAVIVLIVVIVKNNKNKTNSNLNCRYGSQNNECIKCGLEGKSLKIVGGEQAEGNSWPSLALIWFDYKFDIDDQTYSYSTNVCGGTLINQDTILTAAHCFMTSVRVTETDGLMVELNRYHSTFESMYTIYLGAYDKTKLQNTTKMKVKSFILHPNYNDSNYLNDIAIIKLAQKVNVNQQVQIACVPNNSRIDYPNENVKAYIAGWGANDTDGTIYPDILKQAVITIYNSSMCKDVLNDLNKNWDKQICAGKYEGGVDSCQGDSGGPLYVKDQIDSSSRYVIAGVTSFGDKCGIKGKPGIYVRVSAYLDWIGKYW</sequence>
<dbReference type="AlphaFoldDB" id="A0A813UPM6"/>
<evidence type="ECO:0000256" key="5">
    <source>
        <dbReference type="ARBA" id="ARBA00023157"/>
    </source>
</evidence>
<keyword evidence="5" id="KW-1015">Disulfide bond</keyword>
<feature type="transmembrane region" description="Helical" evidence="8">
    <location>
        <begin position="36"/>
        <end position="64"/>
    </location>
</feature>
<keyword evidence="3 6" id="KW-0378">Hydrolase</keyword>
<keyword evidence="4 6" id="KW-0720">Serine protease</keyword>
<evidence type="ECO:0000313" key="10">
    <source>
        <dbReference type="EMBL" id="CAF0826359.1"/>
    </source>
</evidence>
<feature type="compositionally biased region" description="Basic and acidic residues" evidence="7">
    <location>
        <begin position="10"/>
        <end position="20"/>
    </location>
</feature>
<keyword evidence="11" id="KW-1185">Reference proteome</keyword>
<dbReference type="GO" id="GO:0006508">
    <property type="term" value="P:proteolysis"/>
    <property type="evidence" value="ECO:0007669"/>
    <property type="project" value="UniProtKB-KW"/>
</dbReference>
<dbReference type="PROSITE" id="PS50240">
    <property type="entry name" value="TRYPSIN_DOM"/>
    <property type="match status" value="1"/>
</dbReference>
<dbReference type="InterPro" id="IPR033116">
    <property type="entry name" value="TRYPSIN_SER"/>
</dbReference>
<dbReference type="PANTHER" id="PTHR24252:SF10">
    <property type="entry name" value="SERINE PROTEASE 56"/>
    <property type="match status" value="1"/>
</dbReference>
<evidence type="ECO:0000256" key="2">
    <source>
        <dbReference type="ARBA" id="ARBA00022729"/>
    </source>
</evidence>
<name>A0A813UPM6_9BILA</name>
<reference evidence="10" key="1">
    <citation type="submission" date="2021-02" db="EMBL/GenBank/DDBJ databases">
        <authorList>
            <person name="Nowell W R."/>
        </authorList>
    </citation>
    <scope>NUCLEOTIDE SEQUENCE</scope>
    <source>
        <strain evidence="10">Ploen Becks lab</strain>
    </source>
</reference>
<dbReference type="Proteomes" id="UP000663879">
    <property type="component" value="Unassembled WGS sequence"/>
</dbReference>
<dbReference type="SMART" id="SM00020">
    <property type="entry name" value="Tryp_SPc"/>
    <property type="match status" value="1"/>
</dbReference>
<dbReference type="InterPro" id="IPR001254">
    <property type="entry name" value="Trypsin_dom"/>
</dbReference>
<evidence type="ECO:0000256" key="1">
    <source>
        <dbReference type="ARBA" id="ARBA00022670"/>
    </source>
</evidence>
<keyword evidence="2" id="KW-0732">Signal</keyword>
<dbReference type="InterPro" id="IPR009003">
    <property type="entry name" value="Peptidase_S1_PA"/>
</dbReference>
<dbReference type="InterPro" id="IPR018114">
    <property type="entry name" value="TRYPSIN_HIS"/>
</dbReference>
<dbReference type="InterPro" id="IPR001314">
    <property type="entry name" value="Peptidase_S1A"/>
</dbReference>
<keyword evidence="8" id="KW-1133">Transmembrane helix</keyword>
<evidence type="ECO:0000256" key="3">
    <source>
        <dbReference type="ARBA" id="ARBA00022801"/>
    </source>
</evidence>
<evidence type="ECO:0000256" key="6">
    <source>
        <dbReference type="RuleBase" id="RU363034"/>
    </source>
</evidence>
<organism evidence="10 11">
    <name type="scientific">Brachionus calyciflorus</name>
    <dbReference type="NCBI Taxonomy" id="104777"/>
    <lineage>
        <taxon>Eukaryota</taxon>
        <taxon>Metazoa</taxon>
        <taxon>Spiralia</taxon>
        <taxon>Gnathifera</taxon>
        <taxon>Rotifera</taxon>
        <taxon>Eurotatoria</taxon>
        <taxon>Monogononta</taxon>
        <taxon>Pseudotrocha</taxon>
        <taxon>Ploima</taxon>
        <taxon>Brachionidae</taxon>
        <taxon>Brachionus</taxon>
    </lineage>
</organism>
<keyword evidence="8" id="KW-0472">Membrane</keyword>
<dbReference type="PRINTS" id="PR00722">
    <property type="entry name" value="CHYMOTRYPSIN"/>
</dbReference>
<dbReference type="Pfam" id="PF00089">
    <property type="entry name" value="Trypsin"/>
    <property type="match status" value="1"/>
</dbReference>
<keyword evidence="8" id="KW-0812">Transmembrane</keyword>
<dbReference type="CDD" id="cd00190">
    <property type="entry name" value="Tryp_SPc"/>
    <property type="match status" value="1"/>
</dbReference>
<accession>A0A813UPM6</accession>
<dbReference type="EMBL" id="CAJNOC010001011">
    <property type="protein sequence ID" value="CAF0826359.1"/>
    <property type="molecule type" value="Genomic_DNA"/>
</dbReference>
<dbReference type="PANTHER" id="PTHR24252">
    <property type="entry name" value="ACROSIN-RELATED"/>
    <property type="match status" value="1"/>
</dbReference>
<dbReference type="OrthoDB" id="546450at2759"/>
<keyword evidence="1 6" id="KW-0645">Protease</keyword>
<proteinExistence type="predicted"/>
<dbReference type="PROSITE" id="PS00134">
    <property type="entry name" value="TRYPSIN_HIS"/>
    <property type="match status" value="1"/>
</dbReference>
<gene>
    <name evidence="10" type="ORF">OXX778_LOCUS7739</name>
</gene>
<protein>
    <recommendedName>
        <fullName evidence="9">Peptidase S1 domain-containing protein</fullName>
    </recommendedName>
</protein>
<evidence type="ECO:0000259" key="9">
    <source>
        <dbReference type="PROSITE" id="PS50240"/>
    </source>
</evidence>
<evidence type="ECO:0000256" key="4">
    <source>
        <dbReference type="ARBA" id="ARBA00022825"/>
    </source>
</evidence>
<dbReference type="Gene3D" id="2.40.10.10">
    <property type="entry name" value="Trypsin-like serine proteases"/>
    <property type="match status" value="1"/>
</dbReference>
<feature type="region of interest" description="Disordered" evidence="7">
    <location>
        <begin position="1"/>
        <end position="22"/>
    </location>
</feature>
<dbReference type="GO" id="GO:0004252">
    <property type="term" value="F:serine-type endopeptidase activity"/>
    <property type="evidence" value="ECO:0007669"/>
    <property type="project" value="InterPro"/>
</dbReference>
<comment type="caution">
    <text evidence="10">The sequence shown here is derived from an EMBL/GenBank/DDBJ whole genome shotgun (WGS) entry which is preliminary data.</text>
</comment>
<dbReference type="FunFam" id="2.40.10.10:FF:000120">
    <property type="entry name" value="Putative serine protease"/>
    <property type="match status" value="1"/>
</dbReference>
<evidence type="ECO:0000256" key="8">
    <source>
        <dbReference type="SAM" id="Phobius"/>
    </source>
</evidence>
<dbReference type="InterPro" id="IPR043504">
    <property type="entry name" value="Peptidase_S1_PA_chymotrypsin"/>
</dbReference>